<sequence length="320" mass="37120">MKFNVDDLVAKNLVTKKTYTEGPFAGLSVLKYKNNVFWDNLWHTDPRLLECRGMVVDSEDNVIIWPFTKIFNRFENGTDLPLDKPVVCSRKVNGFMATAAIHKDKLLVSTTGTLDSEFSELARKYLEKMNFDLISFREDYTFIFEICDSSDPHIVEEKEGAYLIGVRDLALNGVMVEEHKLDRIAEVIGAKRPQWDVRAFGDVVAASHAVSHEGFVVRNIGTDDENSELLLKIKSPHYLAKKFLMRGGDNKWDMIWDNPKEAKKRIDEEYYELLDHIREYYSKDVWSAMDSQKRRQVVEDYFAIEDMFDRGSRFYVGVPK</sequence>
<dbReference type="GeneID" id="26523069"/>
<evidence type="ECO:0000259" key="1">
    <source>
        <dbReference type="Pfam" id="PF09511"/>
    </source>
</evidence>
<dbReference type="RefSeq" id="YP_009187716.1">
    <property type="nucleotide sequence ID" value="NC_028659.1"/>
</dbReference>
<keyword evidence="3" id="KW-1185">Reference proteome</keyword>
<dbReference type="Proteomes" id="UP000203990">
    <property type="component" value="Segment"/>
</dbReference>
<keyword evidence="2" id="KW-0436">Ligase</keyword>
<proteinExistence type="predicted"/>
<dbReference type="GO" id="GO:0016874">
    <property type="term" value="F:ligase activity"/>
    <property type="evidence" value="ECO:0007669"/>
    <property type="project" value="UniProtKB-KW"/>
</dbReference>
<evidence type="ECO:0000313" key="2">
    <source>
        <dbReference type="EMBL" id="ALM02490.1"/>
    </source>
</evidence>
<accession>A0A0S1S3G0</accession>
<dbReference type="Pfam" id="PF09511">
    <property type="entry name" value="RNA_lig_T4_1"/>
    <property type="match status" value="1"/>
</dbReference>
<organism evidence="2 3">
    <name type="scientific">Klebsiella phage vB_KpnM_KB57</name>
    <dbReference type="NCBI Taxonomy" id="1719140"/>
    <lineage>
        <taxon>Viruses</taxon>
        <taxon>Duplodnaviria</taxon>
        <taxon>Heunggongvirae</taxon>
        <taxon>Uroviricota</taxon>
        <taxon>Caudoviricetes</taxon>
        <taxon>Vequintavirinae</taxon>
        <taxon>Mydovirus</taxon>
        <taxon>Mydovirus KB57</taxon>
    </lineage>
</organism>
<dbReference type="EMBL" id="KT934943">
    <property type="protein sequence ID" value="ALM02490.1"/>
    <property type="molecule type" value="Genomic_DNA"/>
</dbReference>
<name>A0A0S1S3G0_9CAUD</name>
<protein>
    <submittedName>
        <fullName evidence="2">Putative RNA ligase</fullName>
    </submittedName>
</protein>
<reference evidence="2 3" key="1">
    <citation type="submission" date="2015-10" db="EMBL/GenBank/DDBJ databases">
        <title>Complete genome sequence of Klebsiella pneumoniae bacteriophage vB_KpnM_KB57.</title>
        <authorList>
            <person name="Volozhantsev N.V."/>
            <person name="Popova A.V."/>
            <person name="Krasilnikova V.M."/>
            <person name="Bogun A.G."/>
        </authorList>
    </citation>
    <scope>NUCLEOTIDE SEQUENCE [LARGE SCALE GENOMIC DNA]</scope>
</reference>
<evidence type="ECO:0000313" key="3">
    <source>
        <dbReference type="Proteomes" id="UP000203990"/>
    </source>
</evidence>
<dbReference type="InterPro" id="IPR019039">
    <property type="entry name" value="T4-Rnl1-like_N"/>
</dbReference>
<gene>
    <name evidence="2" type="ORF">KB57_103</name>
</gene>
<feature type="domain" description="T4 RNA ligase 1-like N-terminal" evidence="1">
    <location>
        <begin position="50"/>
        <end position="236"/>
    </location>
</feature>
<dbReference type="OrthoDB" id="8076at10239"/>
<dbReference type="KEGG" id="vg:26523069"/>